<dbReference type="InterPro" id="IPR011992">
    <property type="entry name" value="EF-hand-dom_pair"/>
</dbReference>
<dbReference type="AlphaFoldDB" id="A0AAU9PSN1"/>
<dbReference type="GO" id="GO:0000159">
    <property type="term" value="C:protein phosphatase type 2A complex"/>
    <property type="evidence" value="ECO:0007669"/>
    <property type="project" value="TreeGrafter"/>
</dbReference>
<feature type="region of interest" description="Disordered" evidence="1">
    <location>
        <begin position="16"/>
        <end position="45"/>
    </location>
</feature>
<dbReference type="Gene3D" id="1.10.238.10">
    <property type="entry name" value="EF-hand"/>
    <property type="match status" value="1"/>
</dbReference>
<comment type="caution">
    <text evidence="2">The sequence shown here is derived from an EMBL/GenBank/DDBJ whole genome shotgun (WGS) entry which is preliminary data.</text>
</comment>
<name>A0AAU9PSN1_9ASTR</name>
<dbReference type="PANTHER" id="PTHR14095">
    <property type="entry name" value="PHOSPHATASE 2A REGULATORY SUBUNIT-RELATED"/>
    <property type="match status" value="1"/>
</dbReference>
<gene>
    <name evidence="2" type="ORF">LVIROSA_LOCUS38276</name>
</gene>
<reference evidence="2 3" key="1">
    <citation type="submission" date="2022-01" db="EMBL/GenBank/DDBJ databases">
        <authorList>
            <person name="Xiong W."/>
            <person name="Schranz E."/>
        </authorList>
    </citation>
    <scope>NUCLEOTIDE SEQUENCE [LARGE SCALE GENOMIC DNA]</scope>
</reference>
<dbReference type="PANTHER" id="PTHR14095:SF25">
    <property type="entry name" value="EF-HAND DOMAIN PAIR, EF-HAND 1, CALCIUM-BINDING PROTEIN"/>
    <property type="match status" value="1"/>
</dbReference>
<dbReference type="Proteomes" id="UP001157418">
    <property type="component" value="Unassembled WGS sequence"/>
</dbReference>
<keyword evidence="3" id="KW-1185">Reference proteome</keyword>
<dbReference type="GO" id="GO:0019888">
    <property type="term" value="F:protein phosphatase regulator activity"/>
    <property type="evidence" value="ECO:0007669"/>
    <property type="project" value="TreeGrafter"/>
</dbReference>
<organism evidence="2 3">
    <name type="scientific">Lactuca virosa</name>
    <dbReference type="NCBI Taxonomy" id="75947"/>
    <lineage>
        <taxon>Eukaryota</taxon>
        <taxon>Viridiplantae</taxon>
        <taxon>Streptophyta</taxon>
        <taxon>Embryophyta</taxon>
        <taxon>Tracheophyta</taxon>
        <taxon>Spermatophyta</taxon>
        <taxon>Magnoliopsida</taxon>
        <taxon>eudicotyledons</taxon>
        <taxon>Gunneridae</taxon>
        <taxon>Pentapetalae</taxon>
        <taxon>asterids</taxon>
        <taxon>campanulids</taxon>
        <taxon>Asterales</taxon>
        <taxon>Asteraceae</taxon>
        <taxon>Cichorioideae</taxon>
        <taxon>Cichorieae</taxon>
        <taxon>Lactucinae</taxon>
        <taxon>Lactuca</taxon>
    </lineage>
</organism>
<evidence type="ECO:0000313" key="3">
    <source>
        <dbReference type="Proteomes" id="UP001157418"/>
    </source>
</evidence>
<evidence type="ECO:0000256" key="1">
    <source>
        <dbReference type="SAM" id="MobiDB-lite"/>
    </source>
</evidence>
<dbReference type="SUPFAM" id="SSF47473">
    <property type="entry name" value="EF-hand"/>
    <property type="match status" value="1"/>
</dbReference>
<dbReference type="EMBL" id="CAKMRJ010005745">
    <property type="protein sequence ID" value="CAH1452997.1"/>
    <property type="molecule type" value="Genomic_DNA"/>
</dbReference>
<feature type="compositionally biased region" description="Polar residues" evidence="1">
    <location>
        <begin position="18"/>
        <end position="45"/>
    </location>
</feature>
<accession>A0AAU9PSN1</accession>
<proteinExistence type="predicted"/>
<protein>
    <recommendedName>
        <fullName evidence="4">EF-hand domain-containing protein</fullName>
    </recommendedName>
</protein>
<evidence type="ECO:0000313" key="2">
    <source>
        <dbReference type="EMBL" id="CAH1452997.1"/>
    </source>
</evidence>
<evidence type="ECO:0008006" key="4">
    <source>
        <dbReference type="Google" id="ProtNLM"/>
    </source>
</evidence>
<sequence length="290" mass="32795">MMSRLKRKRSLLWKTSEKASPTIVSDPPSNHNHNSLPHQLSRSTSSTSAVYCRKLIQRMTPKLLHLLTQSPDDPVARETTSEYFLSGFVGGSSNLNKIGRVHQGSIYDCRSDQGNDLAIRSLAMLTAISEMEAAIDVISNELNKLCIGRASTDRNPNNGDWQEEVYQEVLCLKVYTVMVMCPKSSEPSLEYWFKCIDLDGNGAVIRNAMQLFYEEQLHRMECMTEEHVLFEDILCQIVDMVGPKDDGYFTLGDLKGSKLYGGVFNILFNLNKFMAYESRDAFLIRQVVGI</sequence>